<dbReference type="PANTHER" id="PTHR43031:SF17">
    <property type="entry name" value="SULFURTRANSFERASE YTWF-RELATED"/>
    <property type="match status" value="1"/>
</dbReference>
<dbReference type="PROSITE" id="PS50206">
    <property type="entry name" value="RHODANESE_3"/>
    <property type="match status" value="1"/>
</dbReference>
<dbReference type="Pfam" id="PF00581">
    <property type="entry name" value="Rhodanese"/>
    <property type="match status" value="1"/>
</dbReference>
<accession>A0A1I2EZI2</accession>
<feature type="domain" description="Rhodanese" evidence="1">
    <location>
        <begin position="44"/>
        <end position="117"/>
    </location>
</feature>
<dbReference type="STRING" id="930128.SAMN05192532_10785"/>
<dbReference type="SMART" id="SM00450">
    <property type="entry name" value="RHOD"/>
    <property type="match status" value="1"/>
</dbReference>
<keyword evidence="2" id="KW-0808">Transferase</keyword>
<dbReference type="Proteomes" id="UP000199516">
    <property type="component" value="Unassembled WGS sequence"/>
</dbReference>
<evidence type="ECO:0000259" key="1">
    <source>
        <dbReference type="PROSITE" id="PS50206"/>
    </source>
</evidence>
<dbReference type="AlphaFoldDB" id="A0A1I2EZI2"/>
<proteinExistence type="predicted"/>
<dbReference type="PANTHER" id="PTHR43031">
    <property type="entry name" value="FAD-DEPENDENT OXIDOREDUCTASE"/>
    <property type="match status" value="1"/>
</dbReference>
<gene>
    <name evidence="2" type="ORF">SAMN05192532_10785</name>
</gene>
<organism evidence="2 3">
    <name type="scientific">Alteribacillus iranensis</name>
    <dbReference type="NCBI Taxonomy" id="930128"/>
    <lineage>
        <taxon>Bacteria</taxon>
        <taxon>Bacillati</taxon>
        <taxon>Bacillota</taxon>
        <taxon>Bacilli</taxon>
        <taxon>Bacillales</taxon>
        <taxon>Bacillaceae</taxon>
        <taxon>Alteribacillus</taxon>
    </lineage>
</organism>
<name>A0A1I2EZI2_9BACI</name>
<protein>
    <submittedName>
        <fullName evidence="2">Rhodanese-related sulfurtransferase</fullName>
    </submittedName>
</protein>
<dbReference type="Gene3D" id="3.40.250.10">
    <property type="entry name" value="Rhodanese-like domain"/>
    <property type="match status" value="1"/>
</dbReference>
<dbReference type="RefSeq" id="WP_245757929.1">
    <property type="nucleotide sequence ID" value="NZ_FONT01000007.1"/>
</dbReference>
<dbReference type="InterPro" id="IPR001763">
    <property type="entry name" value="Rhodanese-like_dom"/>
</dbReference>
<keyword evidence="3" id="KW-1185">Reference proteome</keyword>
<reference evidence="2 3" key="1">
    <citation type="submission" date="2016-10" db="EMBL/GenBank/DDBJ databases">
        <authorList>
            <person name="de Groot N.N."/>
        </authorList>
    </citation>
    <scope>NUCLEOTIDE SEQUENCE [LARGE SCALE GENOMIC DNA]</scope>
    <source>
        <strain evidence="2 3">DSM 23995</strain>
    </source>
</reference>
<dbReference type="EMBL" id="FONT01000007">
    <property type="protein sequence ID" value="SFE97691.1"/>
    <property type="molecule type" value="Genomic_DNA"/>
</dbReference>
<sequence length="117" mass="13774">MLEWLFILFFIWFILNRFLPVKGVMNIDTEEAKKRLKQSTIQGIDVRTPGEYQAYHSNYFSNIPLSELYHRTEELNPDNEVMVICQSGMRSKKAAKLLKKKGFQKITNVKDGMTAWR</sequence>
<dbReference type="CDD" id="cd00158">
    <property type="entry name" value="RHOD"/>
    <property type="match status" value="1"/>
</dbReference>
<dbReference type="InterPro" id="IPR050229">
    <property type="entry name" value="GlpE_sulfurtransferase"/>
</dbReference>
<evidence type="ECO:0000313" key="2">
    <source>
        <dbReference type="EMBL" id="SFE97691.1"/>
    </source>
</evidence>
<evidence type="ECO:0000313" key="3">
    <source>
        <dbReference type="Proteomes" id="UP000199516"/>
    </source>
</evidence>
<dbReference type="GO" id="GO:0016740">
    <property type="term" value="F:transferase activity"/>
    <property type="evidence" value="ECO:0007669"/>
    <property type="project" value="UniProtKB-KW"/>
</dbReference>
<dbReference type="SUPFAM" id="SSF52821">
    <property type="entry name" value="Rhodanese/Cell cycle control phosphatase"/>
    <property type="match status" value="1"/>
</dbReference>
<dbReference type="InterPro" id="IPR036873">
    <property type="entry name" value="Rhodanese-like_dom_sf"/>
</dbReference>